<dbReference type="PANTHER" id="PTHR45919">
    <property type="entry name" value="GDP-MAN:MAN(3)GLCNAC(2)-PP-DOL ALPHA-1,2-MANNOSYLTRANSFERASE"/>
    <property type="match status" value="1"/>
</dbReference>
<organism evidence="15 16">
    <name type="scientific">Polysphondylium violaceum</name>
    <dbReference type="NCBI Taxonomy" id="133409"/>
    <lineage>
        <taxon>Eukaryota</taxon>
        <taxon>Amoebozoa</taxon>
        <taxon>Evosea</taxon>
        <taxon>Eumycetozoa</taxon>
        <taxon>Dictyostelia</taxon>
        <taxon>Dictyosteliales</taxon>
        <taxon>Dictyosteliaceae</taxon>
        <taxon>Polysphondylium</taxon>
    </lineage>
</organism>
<keyword evidence="10 12" id="KW-0472">Membrane</keyword>
<feature type="transmembrane region" description="Helical" evidence="12">
    <location>
        <begin position="182"/>
        <end position="202"/>
    </location>
</feature>
<dbReference type="InterPro" id="IPR001296">
    <property type="entry name" value="Glyco_trans_1"/>
</dbReference>
<evidence type="ECO:0000256" key="2">
    <source>
        <dbReference type="ARBA" id="ARBA00004922"/>
    </source>
</evidence>
<comment type="caution">
    <text evidence="15">The sequence shown here is derived from an EMBL/GenBank/DDBJ whole genome shotgun (WGS) entry which is preliminary data.</text>
</comment>
<evidence type="ECO:0000256" key="6">
    <source>
        <dbReference type="ARBA" id="ARBA00022679"/>
    </source>
</evidence>
<dbReference type="UniPathway" id="UPA00378"/>
<protein>
    <recommendedName>
        <fullName evidence="4 12">GDP-Man:Man(3)GlcNAc(2)-PP-Dol alpha-1,2-mannosyltransferase</fullName>
        <ecNumber evidence="3 12">2.4.1.131</ecNumber>
    </recommendedName>
</protein>
<comment type="similarity">
    <text evidence="12">Belongs to the glycosyltransferase group 1 family. Glycosyltransferase 4 subfamily.</text>
</comment>
<name>A0A8J4PW89_9MYCE</name>
<evidence type="ECO:0000256" key="12">
    <source>
        <dbReference type="RuleBase" id="RU367051"/>
    </source>
</evidence>
<keyword evidence="16" id="KW-1185">Reference proteome</keyword>
<sequence length="503" mass="56663">MEPLYIFLSILTISIGLVAAIIALSMTIAAIFSTILFLFVPLSIALLLSIIILRIKFSSKRDNSVTSIGFFHPYCTAGGGGERVLWQAIKTTQEHYPDIKIFVYTGDTIPDSQIFDKVKNTFDIELNRNNCKFKRLLRRKWVEASTFPRFTLIGQSLGSMVLAYEALTLLNPTIFIDTMGYAFSYPIFSILAGSTVACYVHYPTISSDMISRVQSNSESFNNSSTISRSKILTLAKLIYYNIFAKIYWIVGSMSKLVLANGTWTGNHIANIWKKEIGKDLFVVYPPVDVESRKELPLDWMNRKNVILSISQFRPEKNQALQIQTLAHLLSKYPVHKNQLNTKLILVGSTRDQGDRDRVEQLKQLAHDLGVANHVDFQIGVSASELNNLFSEASVGIHTMTAEHFGIGVVEMMAAGVIPVAHNSAGPKEDIVKPDITGFLATTKEEYAEYIHEILAYREKYTDMQKKARESVDRFSDENFNSNYLKHMKPLIDSCVTPINKKDQ</sequence>
<gene>
    <name evidence="15" type="ORF">CYY_003521</name>
</gene>
<evidence type="ECO:0000256" key="4">
    <source>
        <dbReference type="ARBA" id="ARBA00022018"/>
    </source>
</evidence>
<dbReference type="EC" id="2.4.1.131" evidence="3 12"/>
<accession>A0A8J4PW89</accession>
<evidence type="ECO:0000256" key="3">
    <source>
        <dbReference type="ARBA" id="ARBA00012645"/>
    </source>
</evidence>
<dbReference type="OrthoDB" id="2276068at2759"/>
<dbReference type="EMBL" id="AJWJ01000111">
    <property type="protein sequence ID" value="KAF2075173.1"/>
    <property type="molecule type" value="Genomic_DNA"/>
</dbReference>
<evidence type="ECO:0000313" key="15">
    <source>
        <dbReference type="EMBL" id="KAF2075173.1"/>
    </source>
</evidence>
<feature type="domain" description="Glycosyl transferase family 1" evidence="13">
    <location>
        <begin position="301"/>
        <end position="469"/>
    </location>
</feature>
<reference evidence="15" key="1">
    <citation type="submission" date="2020-01" db="EMBL/GenBank/DDBJ databases">
        <title>Development of genomics and gene disruption for Polysphondylium violaceum indicates a role for the polyketide synthase stlB in stalk morphogenesis.</title>
        <authorList>
            <person name="Narita B."/>
            <person name="Kawabe Y."/>
            <person name="Kin K."/>
            <person name="Saito T."/>
            <person name="Gibbs R."/>
            <person name="Kuspa A."/>
            <person name="Muzny D."/>
            <person name="Queller D."/>
            <person name="Richards S."/>
            <person name="Strassman J."/>
            <person name="Sucgang R."/>
            <person name="Worley K."/>
            <person name="Schaap P."/>
        </authorList>
    </citation>
    <scope>NUCLEOTIDE SEQUENCE</scope>
    <source>
        <strain evidence="15">QSvi11</strain>
    </source>
</reference>
<evidence type="ECO:0000256" key="5">
    <source>
        <dbReference type="ARBA" id="ARBA00022676"/>
    </source>
</evidence>
<dbReference type="Proteomes" id="UP000695562">
    <property type="component" value="Unassembled WGS sequence"/>
</dbReference>
<evidence type="ECO:0000259" key="13">
    <source>
        <dbReference type="Pfam" id="PF00534"/>
    </source>
</evidence>
<evidence type="ECO:0000256" key="7">
    <source>
        <dbReference type="ARBA" id="ARBA00022692"/>
    </source>
</evidence>
<evidence type="ECO:0000313" key="16">
    <source>
        <dbReference type="Proteomes" id="UP000695562"/>
    </source>
</evidence>
<dbReference type="SUPFAM" id="SSF53756">
    <property type="entry name" value="UDP-Glycosyltransferase/glycogen phosphorylase"/>
    <property type="match status" value="1"/>
</dbReference>
<dbReference type="InterPro" id="IPR038013">
    <property type="entry name" value="ALG11"/>
</dbReference>
<evidence type="ECO:0000256" key="11">
    <source>
        <dbReference type="ARBA" id="ARBA00045065"/>
    </source>
</evidence>
<keyword evidence="9 12" id="KW-1133">Transmembrane helix</keyword>
<comment type="pathway">
    <text evidence="2 12">Protein modification; protein glycosylation.</text>
</comment>
<keyword evidence="6 12" id="KW-0808">Transferase</keyword>
<keyword evidence="5 12" id="KW-0328">Glycosyltransferase</keyword>
<comment type="function">
    <text evidence="12">GDP-Man:Man(3)GlcNAc(2)-PP-Dol alpha-1,2-mannosyltransferase that operates in the biosynthetic pathway of dolichol-linked oligosaccharides, the glycan precursors employed in protein asparagine (N)-glycosylation. The assembly of dolichol-linked oligosaccharides begins on the cytosolic side of the endoplasmic reticulum membrane and finishes in its lumen. The sequential addition of sugars to dolichol pyrophosphate produces dolichol-linked oligosaccharides containing fourteen sugars, including two GlcNAcs, nine mannoses and three glucoses. Once assembled, the oligosaccharide is transferred from the lipid to nascent proteins by oligosaccharyltransferases. Catalyzes, on the cytoplasmic face of the endoplasmic reticulum, the addition of the fourth and fifth mannose residues to the dolichol-linked oligosaccharide chain, to produce Man(5)GlcNAc(2)-PP-dolichol core oligosaccharide.</text>
</comment>
<evidence type="ECO:0000256" key="9">
    <source>
        <dbReference type="ARBA" id="ARBA00022989"/>
    </source>
</evidence>
<dbReference type="GO" id="GO:0005789">
    <property type="term" value="C:endoplasmic reticulum membrane"/>
    <property type="evidence" value="ECO:0007669"/>
    <property type="project" value="UniProtKB-SubCell"/>
</dbReference>
<dbReference type="GO" id="GO:0006487">
    <property type="term" value="P:protein N-linked glycosylation"/>
    <property type="evidence" value="ECO:0007669"/>
    <property type="project" value="TreeGrafter"/>
</dbReference>
<evidence type="ECO:0000259" key="14">
    <source>
        <dbReference type="Pfam" id="PF15924"/>
    </source>
</evidence>
<feature type="transmembrane region" description="Helical" evidence="12">
    <location>
        <begin position="5"/>
        <end position="24"/>
    </location>
</feature>
<dbReference type="InterPro" id="IPR031814">
    <property type="entry name" value="ALG11_N"/>
</dbReference>
<comment type="catalytic activity">
    <reaction evidence="11 12">
        <text>an alpha-D-Man-(1-&gt;3)-[alpha-D-Man-(1-&gt;6)]-beta-D-Man-(1-&gt;4)-beta-D-GlcNAc-(1-&gt;4)-alpha-D-GlcNAc-diphospho-di-trans,poly-cis-dolichol + 2 GDP-alpha-D-mannose = an alpha-D-Man-(1-&gt;2)-alpha-D-Man-(1-&gt;2)-alpha-D-Man-(1-&gt;3)-[alpha-D-Man-(1-&gt;6)]-beta-D-Man-(1-&gt;4)-beta-D-GlcNAc-(1-&gt;4)-alpha-D-GlcNAc-diphospho-di-trans,poly-cis-dolichol + 2 GDP + 2 H(+)</text>
        <dbReference type="Rhea" id="RHEA:29523"/>
        <dbReference type="Rhea" id="RHEA-COMP:19515"/>
        <dbReference type="Rhea" id="RHEA-COMP:19516"/>
        <dbReference type="ChEBI" id="CHEBI:15378"/>
        <dbReference type="ChEBI" id="CHEBI:57527"/>
        <dbReference type="ChEBI" id="CHEBI:58189"/>
        <dbReference type="ChEBI" id="CHEBI:132511"/>
        <dbReference type="ChEBI" id="CHEBI:132515"/>
        <dbReference type="EC" id="2.4.1.131"/>
    </reaction>
    <physiologicalReaction direction="left-to-right" evidence="11 12">
        <dbReference type="Rhea" id="RHEA:29524"/>
    </physiologicalReaction>
</comment>
<evidence type="ECO:0000256" key="1">
    <source>
        <dbReference type="ARBA" id="ARBA00004389"/>
    </source>
</evidence>
<feature type="transmembrane region" description="Helical" evidence="12">
    <location>
        <begin position="30"/>
        <end position="53"/>
    </location>
</feature>
<evidence type="ECO:0000256" key="8">
    <source>
        <dbReference type="ARBA" id="ARBA00022824"/>
    </source>
</evidence>
<comment type="subcellular location">
    <subcellularLocation>
        <location evidence="1">Endoplasmic reticulum membrane</location>
        <topology evidence="1">Single-pass membrane protein</topology>
    </subcellularLocation>
</comment>
<dbReference type="AlphaFoldDB" id="A0A8J4PW89"/>
<feature type="domain" description="ALG11 mannosyltransferase N-terminal" evidence="14">
    <location>
        <begin position="67"/>
        <end position="272"/>
    </location>
</feature>
<keyword evidence="8 12" id="KW-0256">Endoplasmic reticulum</keyword>
<dbReference type="CDD" id="cd03806">
    <property type="entry name" value="GT4_ALG11-like"/>
    <property type="match status" value="1"/>
</dbReference>
<dbReference type="Pfam" id="PF15924">
    <property type="entry name" value="ALG11_N"/>
    <property type="match status" value="1"/>
</dbReference>
<evidence type="ECO:0000256" key="10">
    <source>
        <dbReference type="ARBA" id="ARBA00023136"/>
    </source>
</evidence>
<dbReference type="GO" id="GO:0004377">
    <property type="term" value="F:GDP-Man:Man(3)GlcNAc(2)-PP-Dol alpha-1,2-mannosyltransferase activity"/>
    <property type="evidence" value="ECO:0007669"/>
    <property type="project" value="UniProtKB-UniRule"/>
</dbReference>
<proteinExistence type="inferred from homology"/>
<keyword evidence="7 12" id="KW-0812">Transmembrane</keyword>
<dbReference type="PANTHER" id="PTHR45919:SF1">
    <property type="entry name" value="GDP-MAN:MAN(3)GLCNAC(2)-PP-DOL ALPHA-1,2-MANNOSYLTRANSFERASE"/>
    <property type="match status" value="1"/>
</dbReference>
<dbReference type="Pfam" id="PF00534">
    <property type="entry name" value="Glycos_transf_1"/>
    <property type="match status" value="1"/>
</dbReference>
<dbReference type="Gene3D" id="3.40.50.2000">
    <property type="entry name" value="Glycogen Phosphorylase B"/>
    <property type="match status" value="1"/>
</dbReference>